<keyword evidence="4" id="KW-0808">Transferase</keyword>
<keyword evidence="7 8" id="KW-0472">Membrane</keyword>
<feature type="domain" description="Glycosyltransferase RgtA/B/C/D-like" evidence="9">
    <location>
        <begin position="75"/>
        <end position="243"/>
    </location>
</feature>
<evidence type="ECO:0000256" key="3">
    <source>
        <dbReference type="ARBA" id="ARBA00022676"/>
    </source>
</evidence>
<accession>A0A0G0FZR4</accession>
<dbReference type="GO" id="GO:0005886">
    <property type="term" value="C:plasma membrane"/>
    <property type="evidence" value="ECO:0007669"/>
    <property type="project" value="UniProtKB-SubCell"/>
</dbReference>
<feature type="transmembrane region" description="Helical" evidence="8">
    <location>
        <begin position="362"/>
        <end position="380"/>
    </location>
</feature>
<evidence type="ECO:0000256" key="4">
    <source>
        <dbReference type="ARBA" id="ARBA00022679"/>
    </source>
</evidence>
<feature type="transmembrane region" description="Helical" evidence="8">
    <location>
        <begin position="120"/>
        <end position="138"/>
    </location>
</feature>
<keyword evidence="5 8" id="KW-0812">Transmembrane</keyword>
<feature type="transmembrane region" description="Helical" evidence="8">
    <location>
        <begin position="144"/>
        <end position="164"/>
    </location>
</feature>
<evidence type="ECO:0000313" key="11">
    <source>
        <dbReference type="Proteomes" id="UP000034044"/>
    </source>
</evidence>
<feature type="transmembrane region" description="Helical" evidence="8">
    <location>
        <begin position="226"/>
        <end position="246"/>
    </location>
</feature>
<evidence type="ECO:0000256" key="6">
    <source>
        <dbReference type="ARBA" id="ARBA00022989"/>
    </source>
</evidence>
<dbReference type="InterPro" id="IPR038731">
    <property type="entry name" value="RgtA/B/C-like"/>
</dbReference>
<proteinExistence type="predicted"/>
<evidence type="ECO:0000256" key="5">
    <source>
        <dbReference type="ARBA" id="ARBA00022692"/>
    </source>
</evidence>
<dbReference type="PANTHER" id="PTHR33908">
    <property type="entry name" value="MANNOSYLTRANSFERASE YKCB-RELATED"/>
    <property type="match status" value="1"/>
</dbReference>
<organism evidence="10 11">
    <name type="scientific">Candidatus Wolfebacteria bacterium GW2011_GWC1_37_10</name>
    <dbReference type="NCBI Taxonomy" id="1619010"/>
    <lineage>
        <taxon>Bacteria</taxon>
        <taxon>Candidatus Wolfeibacteriota</taxon>
    </lineage>
</organism>
<name>A0A0G0FZR4_9BACT</name>
<evidence type="ECO:0000256" key="7">
    <source>
        <dbReference type="ARBA" id="ARBA00023136"/>
    </source>
</evidence>
<dbReference type="Proteomes" id="UP000034044">
    <property type="component" value="Unassembled WGS sequence"/>
</dbReference>
<sequence length="509" mass="58310">MEKLKSVVSNQWIALALIIIIAAFLRLYNIGELPPGLYPDEAMNGNNALEALSANGSFKFFYPENNGREGLFINIQAMSVAIFGNEPWALRLISALFGILTVLGVYFLTKEFFYNKSPHARKIALLSSFFLATSFWHINFSRIGFRAIMAPFFLIWGIYFLLLAFRQIKEQKSPKFYILSSIFSGIFYGLGMHSYIAYRATPLLILLIIGYWLFANWDLRKEIIKIFAVFSIFAFLVFSPLGIHFLKNPADFFGRTTQVSVFSSETPMKDLGMNILKTLGMFNFSGDYNWRHNYAGRPQIFWPVGILFIIGIIYGLIKIFKKSIIKESNQRFEFLILFSWLIIVSLPTVISNEGLPHALRAILMIPPAFILAGLAGIWFYEKISEKLQNSLKFKKIFLITCFLILFLLVVEAYTTYFILWGKSEHTPGAFAADYVELGRELKALPKELPKYVIVKANGVNVRGIPMPTQTIMFITDTFTSEKQKEKNLYYLLPDQIKQIPQNSYSTELK</sequence>
<dbReference type="Pfam" id="PF13231">
    <property type="entry name" value="PMT_2"/>
    <property type="match status" value="1"/>
</dbReference>
<evidence type="ECO:0000259" key="9">
    <source>
        <dbReference type="Pfam" id="PF13231"/>
    </source>
</evidence>
<gene>
    <name evidence="10" type="ORF">US36_C0002G0027</name>
</gene>
<evidence type="ECO:0000256" key="8">
    <source>
        <dbReference type="SAM" id="Phobius"/>
    </source>
</evidence>
<feature type="transmembrane region" description="Helical" evidence="8">
    <location>
        <begin position="176"/>
        <end position="196"/>
    </location>
</feature>
<feature type="transmembrane region" description="Helical" evidence="8">
    <location>
        <begin position="300"/>
        <end position="320"/>
    </location>
</feature>
<feature type="transmembrane region" description="Helical" evidence="8">
    <location>
        <begin position="88"/>
        <end position="108"/>
    </location>
</feature>
<keyword evidence="6 8" id="KW-1133">Transmembrane helix</keyword>
<keyword evidence="3" id="KW-0328">Glycosyltransferase</keyword>
<dbReference type="EMBL" id="LBSR01000002">
    <property type="protein sequence ID" value="KKQ23302.1"/>
    <property type="molecule type" value="Genomic_DNA"/>
</dbReference>
<dbReference type="InterPro" id="IPR050297">
    <property type="entry name" value="LipidA_mod_glycosyltrf_83"/>
</dbReference>
<comment type="caution">
    <text evidence="10">The sequence shown here is derived from an EMBL/GenBank/DDBJ whole genome shotgun (WGS) entry which is preliminary data.</text>
</comment>
<evidence type="ECO:0000313" key="10">
    <source>
        <dbReference type="EMBL" id="KKQ23302.1"/>
    </source>
</evidence>
<dbReference type="AlphaFoldDB" id="A0A0G0FZR4"/>
<feature type="transmembrane region" description="Helical" evidence="8">
    <location>
        <begin position="202"/>
        <end position="219"/>
    </location>
</feature>
<keyword evidence="2" id="KW-1003">Cell membrane</keyword>
<protein>
    <recommendedName>
        <fullName evidence="9">Glycosyltransferase RgtA/B/C/D-like domain-containing protein</fullName>
    </recommendedName>
</protein>
<evidence type="ECO:0000256" key="2">
    <source>
        <dbReference type="ARBA" id="ARBA00022475"/>
    </source>
</evidence>
<feature type="transmembrane region" description="Helical" evidence="8">
    <location>
        <begin position="332"/>
        <end position="350"/>
    </location>
</feature>
<dbReference type="PANTHER" id="PTHR33908:SF11">
    <property type="entry name" value="MEMBRANE PROTEIN"/>
    <property type="match status" value="1"/>
</dbReference>
<feature type="transmembrane region" description="Helical" evidence="8">
    <location>
        <begin position="396"/>
        <end position="420"/>
    </location>
</feature>
<dbReference type="GO" id="GO:0016763">
    <property type="term" value="F:pentosyltransferase activity"/>
    <property type="evidence" value="ECO:0007669"/>
    <property type="project" value="TreeGrafter"/>
</dbReference>
<evidence type="ECO:0000256" key="1">
    <source>
        <dbReference type="ARBA" id="ARBA00004651"/>
    </source>
</evidence>
<dbReference type="GO" id="GO:0009103">
    <property type="term" value="P:lipopolysaccharide biosynthetic process"/>
    <property type="evidence" value="ECO:0007669"/>
    <property type="project" value="UniProtKB-ARBA"/>
</dbReference>
<comment type="subcellular location">
    <subcellularLocation>
        <location evidence="1">Cell membrane</location>
        <topology evidence="1">Multi-pass membrane protein</topology>
    </subcellularLocation>
</comment>
<feature type="transmembrane region" description="Helical" evidence="8">
    <location>
        <begin position="12"/>
        <end position="31"/>
    </location>
</feature>
<reference evidence="10 11" key="1">
    <citation type="journal article" date="2015" name="Nature">
        <title>rRNA introns, odd ribosomes, and small enigmatic genomes across a large radiation of phyla.</title>
        <authorList>
            <person name="Brown C.T."/>
            <person name="Hug L.A."/>
            <person name="Thomas B.C."/>
            <person name="Sharon I."/>
            <person name="Castelle C.J."/>
            <person name="Singh A."/>
            <person name="Wilkins M.J."/>
            <person name="Williams K.H."/>
            <person name="Banfield J.F."/>
        </authorList>
    </citation>
    <scope>NUCLEOTIDE SEQUENCE [LARGE SCALE GENOMIC DNA]</scope>
</reference>